<keyword evidence="2" id="KW-1185">Reference proteome</keyword>
<name>A0A895XIL2_9ACTN</name>
<accession>A0A895XIL2</accession>
<evidence type="ECO:0000313" key="2">
    <source>
        <dbReference type="Proteomes" id="UP000662939"/>
    </source>
</evidence>
<gene>
    <name evidence="1" type="ORF">JQS30_13645</name>
</gene>
<organism evidence="1 2">
    <name type="scientific">Natronoglycomyces albus</name>
    <dbReference type="NCBI Taxonomy" id="2811108"/>
    <lineage>
        <taxon>Bacteria</taxon>
        <taxon>Bacillati</taxon>
        <taxon>Actinomycetota</taxon>
        <taxon>Actinomycetes</taxon>
        <taxon>Glycomycetales</taxon>
        <taxon>Glycomycetaceae</taxon>
        <taxon>Natronoglycomyces</taxon>
    </lineage>
</organism>
<sequence>MRLYDWNIAASAAFFADLHRFEVVLRNALHSHAARVFSENWFDRPDLLTERGRADVNKVKTRIRGPISSDAIVSELSFGFWRYLLSHRYEQTLWTPALRHGFPHLHPQARKEVERRVKYLNELRNRIAHCEPILRRDLEQDRNDLLLVVGWICPEARSWIESTSVVRQCLQARPGRLWTKR</sequence>
<dbReference type="EMBL" id="CP070496">
    <property type="protein sequence ID" value="QSB04797.1"/>
    <property type="molecule type" value="Genomic_DNA"/>
</dbReference>
<proteinExistence type="predicted"/>
<evidence type="ECO:0008006" key="3">
    <source>
        <dbReference type="Google" id="ProtNLM"/>
    </source>
</evidence>
<protein>
    <recommendedName>
        <fullName evidence="3">Abi-like protein</fullName>
    </recommendedName>
</protein>
<evidence type="ECO:0000313" key="1">
    <source>
        <dbReference type="EMBL" id="QSB04797.1"/>
    </source>
</evidence>
<reference evidence="1" key="1">
    <citation type="submission" date="2021-02" db="EMBL/GenBank/DDBJ databases">
        <title>Natronoglycomyces albus gen. nov., sp. nov, a haloalkaliphilic actinobacterium from a soda solonchak soil.</title>
        <authorList>
            <person name="Sorokin D.Y."/>
            <person name="Khijniak T.V."/>
            <person name="Zakharycheva A.P."/>
            <person name="Boueva O.V."/>
            <person name="Ariskina E.V."/>
            <person name="Hahnke R.L."/>
            <person name="Bunk B."/>
            <person name="Sproer C."/>
            <person name="Schumann P."/>
            <person name="Evtushenko L.I."/>
            <person name="Kublanov I.V."/>
        </authorList>
    </citation>
    <scope>NUCLEOTIDE SEQUENCE</scope>
    <source>
        <strain evidence="1">DSM 106290</strain>
    </source>
</reference>
<dbReference type="Proteomes" id="UP000662939">
    <property type="component" value="Chromosome"/>
</dbReference>
<dbReference type="KEGG" id="nav:JQS30_13645"/>
<dbReference type="AlphaFoldDB" id="A0A895XIL2"/>
<dbReference type="RefSeq" id="WP_213170796.1">
    <property type="nucleotide sequence ID" value="NZ_CP070496.1"/>
</dbReference>